<evidence type="ECO:0000313" key="5">
    <source>
        <dbReference type="Proteomes" id="UP001321249"/>
    </source>
</evidence>
<dbReference type="Gene3D" id="3.30.428.10">
    <property type="entry name" value="HIT-like"/>
    <property type="match status" value="1"/>
</dbReference>
<dbReference type="Proteomes" id="UP001219901">
    <property type="component" value="Chromosome"/>
</dbReference>
<accession>A0AAJ5ZDR9</accession>
<dbReference type="SUPFAM" id="SSF54197">
    <property type="entry name" value="HIT-like"/>
    <property type="match status" value="1"/>
</dbReference>
<organism evidence="3 4">
    <name type="scientific">Candidatus Lucifugimonas marina</name>
    <dbReference type="NCBI Taxonomy" id="3038979"/>
    <lineage>
        <taxon>Bacteria</taxon>
        <taxon>Bacillati</taxon>
        <taxon>Chloroflexota</taxon>
        <taxon>Dehalococcoidia</taxon>
        <taxon>SAR202 cluster</taxon>
        <taxon>Candidatus Lucifugimonadales</taxon>
        <taxon>Candidatus Lucifugimonadaceae</taxon>
        <taxon>Candidatus Lucifugimonas</taxon>
    </lineage>
</organism>
<dbReference type="Proteomes" id="UP001321249">
    <property type="component" value="Unassembled WGS sequence"/>
</dbReference>
<reference evidence="4 5" key="1">
    <citation type="submission" date="2019-11" db="EMBL/GenBank/DDBJ databases">
        <authorList>
            <person name="Cho J.-C."/>
        </authorList>
    </citation>
    <scope>NUCLEOTIDE SEQUENCE [LARGE SCALE GENOMIC DNA]</scope>
    <source>
        <strain evidence="3 4">JH1073</strain>
        <strain evidence="2 5">JH702</strain>
    </source>
</reference>
<evidence type="ECO:0000313" key="2">
    <source>
        <dbReference type="EMBL" id="MDG0865673.1"/>
    </source>
</evidence>
<reference evidence="3" key="2">
    <citation type="journal article" date="2023" name="Nat. Commun.">
        <title>Cultivation of marine bacteria of the SAR202 clade.</title>
        <authorList>
            <person name="Lim Y."/>
            <person name="Seo J.H."/>
            <person name="Giovannoni S.J."/>
            <person name="Kang I."/>
            <person name="Cho J.C."/>
        </authorList>
    </citation>
    <scope>NUCLEOTIDE SEQUENCE</scope>
    <source>
        <strain evidence="3">JH1073</strain>
    </source>
</reference>
<gene>
    <name evidence="2" type="ORF">GKO46_01115</name>
    <name evidence="3" type="ORF">GKO48_08110</name>
</gene>
<name>A0AAJ5ZDR9_9CHLR</name>
<sequence>MSYELPDSGFEDCIFCKIVSGDAEASWESRPTGDSRVVCFHNRLKWARVMLLIIPATHMSQTELWESDVLADAARLTVEMGDKHCGDEGYRAISNFGLQAHQSQPHGHIHVVSGISRQIQSARRIYRISDVDSVNVDEFEVEDSPFAAGISPAEPTTQREMWQSGQILDASRAALDTSKQHSPNGFRLMSSFEPSGLGNLAGENQASLFLLGGGQLGLYV</sequence>
<evidence type="ECO:0000259" key="1">
    <source>
        <dbReference type="Pfam" id="PF01230"/>
    </source>
</evidence>
<feature type="domain" description="HIT" evidence="1">
    <location>
        <begin position="34"/>
        <end position="114"/>
    </location>
</feature>
<dbReference type="EMBL" id="WMBE01000001">
    <property type="protein sequence ID" value="MDG0865673.1"/>
    <property type="molecule type" value="Genomic_DNA"/>
</dbReference>
<evidence type="ECO:0000313" key="4">
    <source>
        <dbReference type="Proteomes" id="UP001219901"/>
    </source>
</evidence>
<protein>
    <submittedName>
        <fullName evidence="3">HIT domain-containing protein</fullName>
    </submittedName>
</protein>
<dbReference type="EMBL" id="CP046147">
    <property type="protein sequence ID" value="WFG39582.1"/>
    <property type="molecule type" value="Genomic_DNA"/>
</dbReference>
<keyword evidence="4" id="KW-1185">Reference proteome</keyword>
<dbReference type="RefSeq" id="WP_342823426.1">
    <property type="nucleotide sequence ID" value="NZ_CP046146.1"/>
</dbReference>
<dbReference type="AlphaFoldDB" id="A0AAJ5ZDR9"/>
<dbReference type="InterPro" id="IPR036265">
    <property type="entry name" value="HIT-like_sf"/>
</dbReference>
<dbReference type="Pfam" id="PF01230">
    <property type="entry name" value="HIT"/>
    <property type="match status" value="1"/>
</dbReference>
<evidence type="ECO:0000313" key="3">
    <source>
        <dbReference type="EMBL" id="WFG39582.1"/>
    </source>
</evidence>
<dbReference type="GO" id="GO:0003824">
    <property type="term" value="F:catalytic activity"/>
    <property type="evidence" value="ECO:0007669"/>
    <property type="project" value="InterPro"/>
</dbReference>
<proteinExistence type="predicted"/>
<reference evidence="4" key="3">
    <citation type="submission" date="2023-06" db="EMBL/GenBank/DDBJ databases">
        <title>Pangenomics reveal diversification of enzyme families and niche specialization in globally abundant SAR202 bacteria.</title>
        <authorList>
            <person name="Saw J.H.W."/>
        </authorList>
    </citation>
    <scope>NUCLEOTIDE SEQUENCE [LARGE SCALE GENOMIC DNA]</scope>
    <source>
        <strain evidence="4">JH1073</strain>
    </source>
</reference>
<dbReference type="InterPro" id="IPR011146">
    <property type="entry name" value="HIT-like"/>
</dbReference>